<keyword evidence="2" id="KW-0813">Transport</keyword>
<dbReference type="PROSITE" id="PS50893">
    <property type="entry name" value="ABC_TRANSPORTER_2"/>
    <property type="match status" value="1"/>
</dbReference>
<evidence type="ECO:0000256" key="3">
    <source>
        <dbReference type="ARBA" id="ARBA00022741"/>
    </source>
</evidence>
<dbReference type="GO" id="GO:0016887">
    <property type="term" value="F:ATP hydrolysis activity"/>
    <property type="evidence" value="ECO:0007669"/>
    <property type="project" value="InterPro"/>
</dbReference>
<reference evidence="6 7" key="1">
    <citation type="journal article" date="2015" name="Stand. Genomic Sci.">
        <title>Genomic Encyclopedia of Bacterial and Archaeal Type Strains, Phase III: the genomes of soil and plant-associated and newly described type strains.</title>
        <authorList>
            <person name="Whitman W.B."/>
            <person name="Woyke T."/>
            <person name="Klenk H.P."/>
            <person name="Zhou Y."/>
            <person name="Lilburn T.G."/>
            <person name="Beck B.J."/>
            <person name="De Vos P."/>
            <person name="Vandamme P."/>
            <person name="Eisen J.A."/>
            <person name="Garrity G."/>
            <person name="Hugenholtz P."/>
            <person name="Kyrpides N.C."/>
        </authorList>
    </citation>
    <scope>NUCLEOTIDE SEQUENCE [LARGE SCALE GENOMIC DNA]</scope>
    <source>
        <strain evidence="6 7">CV53</strain>
    </source>
</reference>
<dbReference type="PANTHER" id="PTHR42711">
    <property type="entry name" value="ABC TRANSPORTER ATP-BINDING PROTEIN"/>
    <property type="match status" value="1"/>
</dbReference>
<evidence type="ECO:0000256" key="1">
    <source>
        <dbReference type="ARBA" id="ARBA00005417"/>
    </source>
</evidence>
<accession>A0A4R2BKU0</accession>
<comment type="similarity">
    <text evidence="1">Belongs to the ABC transporter superfamily.</text>
</comment>
<proteinExistence type="inferred from homology"/>
<dbReference type="PANTHER" id="PTHR42711:SF5">
    <property type="entry name" value="ABC TRANSPORTER ATP-BINDING PROTEIN NATA"/>
    <property type="match status" value="1"/>
</dbReference>
<comment type="caution">
    <text evidence="6">The sequence shown here is derived from an EMBL/GenBank/DDBJ whole genome shotgun (WGS) entry which is preliminary data.</text>
</comment>
<evidence type="ECO:0000259" key="5">
    <source>
        <dbReference type="PROSITE" id="PS50893"/>
    </source>
</evidence>
<organism evidence="6 7">
    <name type="scientific">Mesobacillus foraminis</name>
    <dbReference type="NCBI Taxonomy" id="279826"/>
    <lineage>
        <taxon>Bacteria</taxon>
        <taxon>Bacillati</taxon>
        <taxon>Bacillota</taxon>
        <taxon>Bacilli</taxon>
        <taxon>Bacillales</taxon>
        <taxon>Bacillaceae</taxon>
        <taxon>Mesobacillus</taxon>
    </lineage>
</organism>
<evidence type="ECO:0000313" key="6">
    <source>
        <dbReference type="EMBL" id="TCN27263.1"/>
    </source>
</evidence>
<dbReference type="InterPro" id="IPR003593">
    <property type="entry name" value="AAA+_ATPase"/>
</dbReference>
<dbReference type="GO" id="GO:0005524">
    <property type="term" value="F:ATP binding"/>
    <property type="evidence" value="ECO:0007669"/>
    <property type="project" value="UniProtKB-KW"/>
</dbReference>
<sequence>MNLIEVSNVDKAFNDKKILNNVSFTVKEGSINGLLGPNGAGKTTMIRLLNGVIHPTGGEINVMGYDPQKNGDEIRRRAGIITESAALYHDMTAWENLSFFARIYGAYDVKRIDYLLQQFNMVQHKDELVGTFSTGMKKRISLAKALLHKPRLLFLDEPTNGLDPEGIKEVIQYLGQINQEEKVTILICSHVLHQLETICDSFLFLSKGRLIEKGTRLELEDKYLSQVYVVIETGLQLEGNTFMEFAFRRIGPNRLEFCLPSKDEIPVLLTRILQVSWVHSCEITNRSLESLYFKIKGDSNEQTHH</sequence>
<evidence type="ECO:0000313" key="7">
    <source>
        <dbReference type="Proteomes" id="UP000295689"/>
    </source>
</evidence>
<dbReference type="SUPFAM" id="SSF52540">
    <property type="entry name" value="P-loop containing nucleoside triphosphate hydrolases"/>
    <property type="match status" value="1"/>
</dbReference>
<feature type="domain" description="ABC transporter" evidence="5">
    <location>
        <begin position="4"/>
        <end position="232"/>
    </location>
</feature>
<dbReference type="Pfam" id="PF00005">
    <property type="entry name" value="ABC_tran"/>
    <property type="match status" value="1"/>
</dbReference>
<dbReference type="Proteomes" id="UP000295689">
    <property type="component" value="Unassembled WGS sequence"/>
</dbReference>
<keyword evidence="7" id="KW-1185">Reference proteome</keyword>
<dbReference type="InterPro" id="IPR003439">
    <property type="entry name" value="ABC_transporter-like_ATP-bd"/>
</dbReference>
<dbReference type="InterPro" id="IPR050763">
    <property type="entry name" value="ABC_transporter_ATP-binding"/>
</dbReference>
<dbReference type="CDD" id="cd03230">
    <property type="entry name" value="ABC_DR_subfamily_A"/>
    <property type="match status" value="1"/>
</dbReference>
<keyword evidence="4 6" id="KW-0067">ATP-binding</keyword>
<name>A0A4R2BKU0_9BACI</name>
<evidence type="ECO:0000256" key="4">
    <source>
        <dbReference type="ARBA" id="ARBA00022840"/>
    </source>
</evidence>
<dbReference type="EMBL" id="SLVV01000002">
    <property type="protein sequence ID" value="TCN27263.1"/>
    <property type="molecule type" value="Genomic_DNA"/>
</dbReference>
<dbReference type="RefSeq" id="WP_158286986.1">
    <property type="nucleotide sequence ID" value="NZ_JABUHM010000001.1"/>
</dbReference>
<protein>
    <submittedName>
        <fullName evidence="6">ABC-2 type transport system ATP-binding protein</fullName>
    </submittedName>
</protein>
<dbReference type="Gene3D" id="3.40.50.300">
    <property type="entry name" value="P-loop containing nucleotide triphosphate hydrolases"/>
    <property type="match status" value="1"/>
</dbReference>
<dbReference type="SMART" id="SM00382">
    <property type="entry name" value="AAA"/>
    <property type="match status" value="1"/>
</dbReference>
<evidence type="ECO:0000256" key="2">
    <source>
        <dbReference type="ARBA" id="ARBA00022448"/>
    </source>
</evidence>
<gene>
    <name evidence="6" type="ORF">EV146_102210</name>
</gene>
<dbReference type="InterPro" id="IPR027417">
    <property type="entry name" value="P-loop_NTPase"/>
</dbReference>
<dbReference type="AlphaFoldDB" id="A0A4R2BKU0"/>
<keyword evidence="3" id="KW-0547">Nucleotide-binding</keyword>